<name>A0A4C1Y7Y2_EUMVA</name>
<dbReference type="Proteomes" id="UP000299102">
    <property type="component" value="Unassembled WGS sequence"/>
</dbReference>
<organism evidence="2 3">
    <name type="scientific">Eumeta variegata</name>
    <name type="common">Bagworm moth</name>
    <name type="synonym">Eumeta japonica</name>
    <dbReference type="NCBI Taxonomy" id="151549"/>
    <lineage>
        <taxon>Eukaryota</taxon>
        <taxon>Metazoa</taxon>
        <taxon>Ecdysozoa</taxon>
        <taxon>Arthropoda</taxon>
        <taxon>Hexapoda</taxon>
        <taxon>Insecta</taxon>
        <taxon>Pterygota</taxon>
        <taxon>Neoptera</taxon>
        <taxon>Endopterygota</taxon>
        <taxon>Lepidoptera</taxon>
        <taxon>Glossata</taxon>
        <taxon>Ditrysia</taxon>
        <taxon>Tineoidea</taxon>
        <taxon>Psychidae</taxon>
        <taxon>Oiketicinae</taxon>
        <taxon>Eumeta</taxon>
    </lineage>
</organism>
<reference evidence="2 3" key="1">
    <citation type="journal article" date="2019" name="Commun. Biol.">
        <title>The bagworm genome reveals a unique fibroin gene that provides high tensile strength.</title>
        <authorList>
            <person name="Kono N."/>
            <person name="Nakamura H."/>
            <person name="Ohtoshi R."/>
            <person name="Tomita M."/>
            <person name="Numata K."/>
            <person name="Arakawa K."/>
        </authorList>
    </citation>
    <scope>NUCLEOTIDE SEQUENCE [LARGE SCALE GENOMIC DNA]</scope>
</reference>
<protein>
    <submittedName>
        <fullName evidence="2">Uncharacterized protein</fullName>
    </submittedName>
</protein>
<accession>A0A4C1Y7Y2</accession>
<evidence type="ECO:0000313" key="3">
    <source>
        <dbReference type="Proteomes" id="UP000299102"/>
    </source>
</evidence>
<gene>
    <name evidence="2" type="ORF">EVAR_88831_1</name>
</gene>
<keyword evidence="3" id="KW-1185">Reference proteome</keyword>
<evidence type="ECO:0000313" key="2">
    <source>
        <dbReference type="EMBL" id="GBP70657.1"/>
    </source>
</evidence>
<comment type="caution">
    <text evidence="2">The sequence shown here is derived from an EMBL/GenBank/DDBJ whole genome shotgun (WGS) entry which is preliminary data.</text>
</comment>
<dbReference type="EMBL" id="BGZK01001082">
    <property type="protein sequence ID" value="GBP70657.1"/>
    <property type="molecule type" value="Genomic_DNA"/>
</dbReference>
<feature type="compositionally biased region" description="Low complexity" evidence="1">
    <location>
        <begin position="15"/>
        <end position="28"/>
    </location>
</feature>
<feature type="region of interest" description="Disordered" evidence="1">
    <location>
        <begin position="15"/>
        <end position="37"/>
    </location>
</feature>
<evidence type="ECO:0000256" key="1">
    <source>
        <dbReference type="SAM" id="MobiDB-lite"/>
    </source>
</evidence>
<dbReference type="AlphaFoldDB" id="A0A4C1Y7Y2"/>
<proteinExistence type="predicted"/>
<sequence>MVKNCITIRLTSDYPGAAAPSRRPAGRAFARRRGRRSRTSLPALLASYREAAGHDRTILSTCPHNAPSVAIREHYANVSPFAFTRRRTRGRTPPCDRYAGVVALKRSGVPKKNR</sequence>